<dbReference type="InterPro" id="IPR043128">
    <property type="entry name" value="Rev_trsase/Diguanyl_cyclase"/>
</dbReference>
<dbReference type="Pfam" id="PF03924">
    <property type="entry name" value="CHASE"/>
    <property type="match status" value="1"/>
</dbReference>
<dbReference type="Gene3D" id="3.30.70.270">
    <property type="match status" value="1"/>
</dbReference>
<dbReference type="PROSITE" id="PS50887">
    <property type="entry name" value="GGDEF"/>
    <property type="match status" value="1"/>
</dbReference>
<dbReference type="PANTHER" id="PTHR46663:SF3">
    <property type="entry name" value="SLL0267 PROTEIN"/>
    <property type="match status" value="1"/>
</dbReference>
<comment type="caution">
    <text evidence="9">The sequence shown here is derived from an EMBL/GenBank/DDBJ whole genome shotgun (WGS) entry which is preliminary data.</text>
</comment>
<dbReference type="Proteomes" id="UP000612282">
    <property type="component" value="Unassembled WGS sequence"/>
</dbReference>
<evidence type="ECO:0000259" key="7">
    <source>
        <dbReference type="PROSITE" id="PS50839"/>
    </source>
</evidence>
<evidence type="ECO:0000256" key="2">
    <source>
        <dbReference type="ARBA" id="ARBA00022692"/>
    </source>
</evidence>
<sequence length="530" mass="57398">MLRRRLIAVLLTLLVLFAGTAVSCGAYAAVETGEDRYAGQLMDRYAAEITAAVTDRVERYGDTLTDLAYAIGAQSDLTRDDLNRITAGIVANRLPGASGVGFVVPVPTRNVVSVQRFWRGQGFDGLVLTPLPGVVDHEFVIFEKGFDGRKQMHGVDLTASVQASAVLGIARDSGQLAISAPYYLLRDDEMVAEQKQSSVVLATPVYTGLGSAAPDRFVGWSTMGLRGQDFMSQTLLDRGQGVVQAQLLDPAGTATVLADVAPGTRVADRDLERRTSITAGQRLWEISMWPTNRLLNVTDRGLSRLTLASGVGLTIMLAAVTAVMAGSRNRALEQVDRATAELRRDISRREQVENQLREREDELRYLAFHDQLTGLANRLLFYDRLRHALTTHARGGRHFAVLFIDLDGFKKINDDLGHDAGDTVLRAIAGRLRTGLRASDTVARFGGDEFAIILEGLTNVTDARPTAERIIVDAQEPIMIGGVPARVSASIGIALNHPGSGTDDIIREADTAMYAAKNSGKSRYVEAVLP</sequence>
<dbReference type="Gene3D" id="3.30.450.350">
    <property type="entry name" value="CHASE domain"/>
    <property type="match status" value="1"/>
</dbReference>
<dbReference type="SUPFAM" id="SSF55073">
    <property type="entry name" value="Nucleotide cyclase"/>
    <property type="match status" value="1"/>
</dbReference>
<keyword evidence="10" id="KW-1185">Reference proteome</keyword>
<proteinExistence type="predicted"/>
<evidence type="ECO:0000256" key="5">
    <source>
        <dbReference type="SAM" id="Coils"/>
    </source>
</evidence>
<keyword evidence="6" id="KW-0732">Signal</keyword>
<keyword evidence="3" id="KW-1133">Transmembrane helix</keyword>
<evidence type="ECO:0000313" key="10">
    <source>
        <dbReference type="Proteomes" id="UP000612282"/>
    </source>
</evidence>
<evidence type="ECO:0000259" key="8">
    <source>
        <dbReference type="PROSITE" id="PS50887"/>
    </source>
</evidence>
<dbReference type="PANTHER" id="PTHR46663">
    <property type="entry name" value="DIGUANYLATE CYCLASE DGCT-RELATED"/>
    <property type="match status" value="1"/>
</dbReference>
<keyword evidence="2" id="KW-0812">Transmembrane</keyword>
<dbReference type="CDD" id="cd01949">
    <property type="entry name" value="GGDEF"/>
    <property type="match status" value="1"/>
</dbReference>
<keyword evidence="5" id="KW-0175">Coiled coil</keyword>
<dbReference type="InterPro" id="IPR006189">
    <property type="entry name" value="CHASE_dom"/>
</dbReference>
<comment type="subcellular location">
    <subcellularLocation>
        <location evidence="1">Membrane</location>
    </subcellularLocation>
</comment>
<dbReference type="SMART" id="SM00267">
    <property type="entry name" value="GGDEF"/>
    <property type="match status" value="1"/>
</dbReference>
<dbReference type="PROSITE" id="PS50839">
    <property type="entry name" value="CHASE"/>
    <property type="match status" value="1"/>
</dbReference>
<feature type="coiled-coil region" evidence="5">
    <location>
        <begin position="335"/>
        <end position="362"/>
    </location>
</feature>
<gene>
    <name evidence="9" type="ORF">Aco03nite_102710</name>
</gene>
<evidence type="ECO:0000256" key="1">
    <source>
        <dbReference type="ARBA" id="ARBA00004370"/>
    </source>
</evidence>
<dbReference type="SMART" id="SM01079">
    <property type="entry name" value="CHASE"/>
    <property type="match status" value="1"/>
</dbReference>
<dbReference type="InterPro" id="IPR000160">
    <property type="entry name" value="GGDEF_dom"/>
</dbReference>
<dbReference type="InterPro" id="IPR052163">
    <property type="entry name" value="DGC-Regulatory_Protein"/>
</dbReference>
<dbReference type="NCBIfam" id="TIGR00254">
    <property type="entry name" value="GGDEF"/>
    <property type="match status" value="1"/>
</dbReference>
<evidence type="ECO:0000256" key="3">
    <source>
        <dbReference type="ARBA" id="ARBA00022989"/>
    </source>
</evidence>
<dbReference type="InterPro" id="IPR042240">
    <property type="entry name" value="CHASE_sf"/>
</dbReference>
<dbReference type="PROSITE" id="PS51257">
    <property type="entry name" value="PROKAR_LIPOPROTEIN"/>
    <property type="match status" value="1"/>
</dbReference>
<name>A0ABQ3XTZ3_9ACTN</name>
<evidence type="ECO:0008006" key="11">
    <source>
        <dbReference type="Google" id="ProtNLM"/>
    </source>
</evidence>
<accession>A0ABQ3XTZ3</accession>
<feature type="domain" description="CHASE" evidence="7">
    <location>
        <begin position="140"/>
        <end position="235"/>
    </location>
</feature>
<reference evidence="9 10" key="1">
    <citation type="submission" date="2021-01" db="EMBL/GenBank/DDBJ databases">
        <title>Whole genome shotgun sequence of Actinoplanes couchii NBRC 106145.</title>
        <authorList>
            <person name="Komaki H."/>
            <person name="Tamura T."/>
        </authorList>
    </citation>
    <scope>NUCLEOTIDE SEQUENCE [LARGE SCALE GENOMIC DNA]</scope>
    <source>
        <strain evidence="9 10">NBRC 106145</strain>
    </source>
</reference>
<dbReference type="InterPro" id="IPR029787">
    <property type="entry name" value="Nucleotide_cyclase"/>
</dbReference>
<feature type="signal peptide" evidence="6">
    <location>
        <begin position="1"/>
        <end position="28"/>
    </location>
</feature>
<evidence type="ECO:0000313" key="9">
    <source>
        <dbReference type="EMBL" id="GID61867.1"/>
    </source>
</evidence>
<evidence type="ECO:0000256" key="6">
    <source>
        <dbReference type="SAM" id="SignalP"/>
    </source>
</evidence>
<evidence type="ECO:0000256" key="4">
    <source>
        <dbReference type="ARBA" id="ARBA00023136"/>
    </source>
</evidence>
<organism evidence="9 10">
    <name type="scientific">Actinoplanes couchii</name>
    <dbReference type="NCBI Taxonomy" id="403638"/>
    <lineage>
        <taxon>Bacteria</taxon>
        <taxon>Bacillati</taxon>
        <taxon>Actinomycetota</taxon>
        <taxon>Actinomycetes</taxon>
        <taxon>Micromonosporales</taxon>
        <taxon>Micromonosporaceae</taxon>
        <taxon>Actinoplanes</taxon>
    </lineage>
</organism>
<protein>
    <recommendedName>
        <fullName evidence="11">Diguanylate cyclase</fullName>
    </recommendedName>
</protein>
<keyword evidence="4" id="KW-0472">Membrane</keyword>
<feature type="domain" description="GGDEF" evidence="8">
    <location>
        <begin position="397"/>
        <end position="529"/>
    </location>
</feature>
<dbReference type="Pfam" id="PF00990">
    <property type="entry name" value="GGDEF"/>
    <property type="match status" value="1"/>
</dbReference>
<feature type="chain" id="PRO_5047360444" description="Diguanylate cyclase" evidence="6">
    <location>
        <begin position="29"/>
        <end position="530"/>
    </location>
</feature>
<dbReference type="EMBL" id="BOMG01000143">
    <property type="protein sequence ID" value="GID61867.1"/>
    <property type="molecule type" value="Genomic_DNA"/>
</dbReference>